<proteinExistence type="inferred from homology"/>
<evidence type="ECO:0000313" key="7">
    <source>
        <dbReference type="Proteomes" id="UP000326799"/>
    </source>
</evidence>
<dbReference type="GO" id="GO:0019783">
    <property type="term" value="F:ubiquitin-like protein peptidase activity"/>
    <property type="evidence" value="ECO:0007669"/>
    <property type="project" value="UniProtKB-ARBA"/>
</dbReference>
<feature type="region of interest" description="Disordered" evidence="4">
    <location>
        <begin position="74"/>
        <end position="142"/>
    </location>
</feature>
<dbReference type="Gene3D" id="3.40.395.10">
    <property type="entry name" value="Adenoviral Proteinase, Chain A"/>
    <property type="match status" value="1"/>
</dbReference>
<dbReference type="GO" id="GO:0006508">
    <property type="term" value="P:proteolysis"/>
    <property type="evidence" value="ECO:0007669"/>
    <property type="project" value="UniProtKB-KW"/>
</dbReference>
<dbReference type="AlphaFoldDB" id="A0A5N6E773"/>
<comment type="similarity">
    <text evidence="1">Belongs to the peptidase C48 family.</text>
</comment>
<protein>
    <recommendedName>
        <fullName evidence="5">Ubiquitin-like protease family profile domain-containing protein</fullName>
    </recommendedName>
</protein>
<dbReference type="EMBL" id="ML733663">
    <property type="protein sequence ID" value="KAB8213218.1"/>
    <property type="molecule type" value="Genomic_DNA"/>
</dbReference>
<keyword evidence="7" id="KW-1185">Reference proteome</keyword>
<keyword evidence="2" id="KW-0645">Protease</keyword>
<reference evidence="6 7" key="1">
    <citation type="submission" date="2019-04" db="EMBL/GenBank/DDBJ databases">
        <title>Fungal friends and foes A comparative genomics study of 23 Aspergillus species from section Flavi.</title>
        <authorList>
            <consortium name="DOE Joint Genome Institute"/>
            <person name="Kjaerbolling I."/>
            <person name="Vesth T.C."/>
            <person name="Frisvad J.C."/>
            <person name="Nybo J.L."/>
            <person name="Theobald S."/>
            <person name="Kildgaard S."/>
            <person name="Petersen T.I."/>
            <person name="Kuo A."/>
            <person name="Sato A."/>
            <person name="Lyhne E.K."/>
            <person name="Kogle M.E."/>
            <person name="Wiebenga A."/>
            <person name="Kun R.S."/>
            <person name="Lubbers R.J."/>
            <person name="Makela M.R."/>
            <person name="Barry K."/>
            <person name="Chovatia M."/>
            <person name="Clum A."/>
            <person name="Daum C."/>
            <person name="Haridas S."/>
            <person name="He G."/>
            <person name="LaButti K."/>
            <person name="Lipzen A."/>
            <person name="Mondo S."/>
            <person name="Pangilinan J."/>
            <person name="Riley R."/>
            <person name="Salamov A."/>
            <person name="Simmons B.A."/>
            <person name="Magnuson J.K."/>
            <person name="Henrissat B."/>
            <person name="Mortensen U.H."/>
            <person name="Larsen T.O."/>
            <person name="De vries R.P."/>
            <person name="Grigoriev I.V."/>
            <person name="Machida M."/>
            <person name="Baker S.E."/>
            <person name="Andersen M.R."/>
        </authorList>
    </citation>
    <scope>NUCLEOTIDE SEQUENCE [LARGE SCALE GENOMIC DNA]</scope>
    <source>
        <strain evidence="6 7">CBS 126849</strain>
    </source>
</reference>
<dbReference type="InterPro" id="IPR038765">
    <property type="entry name" value="Papain-like_cys_pep_sf"/>
</dbReference>
<keyword evidence="3" id="KW-0378">Hydrolase</keyword>
<feature type="compositionally biased region" description="Polar residues" evidence="4">
    <location>
        <begin position="169"/>
        <end position="178"/>
    </location>
</feature>
<organism evidence="6 7">
    <name type="scientific">Aspergillus novoparasiticus</name>
    <dbReference type="NCBI Taxonomy" id="986946"/>
    <lineage>
        <taxon>Eukaryota</taxon>
        <taxon>Fungi</taxon>
        <taxon>Dikarya</taxon>
        <taxon>Ascomycota</taxon>
        <taxon>Pezizomycotina</taxon>
        <taxon>Eurotiomycetes</taxon>
        <taxon>Eurotiomycetidae</taxon>
        <taxon>Eurotiales</taxon>
        <taxon>Aspergillaceae</taxon>
        <taxon>Aspergillus</taxon>
        <taxon>Aspergillus subgen. Circumdati</taxon>
    </lineage>
</organism>
<dbReference type="Pfam" id="PF02902">
    <property type="entry name" value="Peptidase_C48"/>
    <property type="match status" value="1"/>
</dbReference>
<dbReference type="PROSITE" id="PS50600">
    <property type="entry name" value="ULP_PROTEASE"/>
    <property type="match status" value="1"/>
</dbReference>
<evidence type="ECO:0000259" key="5">
    <source>
        <dbReference type="PROSITE" id="PS50600"/>
    </source>
</evidence>
<feature type="region of interest" description="Disordered" evidence="4">
    <location>
        <begin position="169"/>
        <end position="226"/>
    </location>
</feature>
<evidence type="ECO:0000256" key="1">
    <source>
        <dbReference type="ARBA" id="ARBA00005234"/>
    </source>
</evidence>
<dbReference type="Proteomes" id="UP000326799">
    <property type="component" value="Unassembled WGS sequence"/>
</dbReference>
<gene>
    <name evidence="6" type="ORF">BDV33DRAFT_210420</name>
</gene>
<evidence type="ECO:0000256" key="2">
    <source>
        <dbReference type="ARBA" id="ARBA00022670"/>
    </source>
</evidence>
<evidence type="ECO:0000256" key="3">
    <source>
        <dbReference type="ARBA" id="ARBA00022801"/>
    </source>
</evidence>
<feature type="domain" description="Ubiquitin-like protease family profile" evidence="5">
    <location>
        <begin position="551"/>
        <end position="710"/>
    </location>
</feature>
<name>A0A5N6E773_9EURO</name>
<evidence type="ECO:0000256" key="4">
    <source>
        <dbReference type="SAM" id="MobiDB-lite"/>
    </source>
</evidence>
<feature type="compositionally biased region" description="Polar residues" evidence="4">
    <location>
        <begin position="203"/>
        <end position="217"/>
    </location>
</feature>
<sequence>MASNSLSIQELDKSDVSSKVEEKLIKLLSEFVDIIASHATVDLGRTPKFHTVIQQLCEKAPAAARAIAGTMQEGITNSRVHKRKPTQDPLYRPQTLKRRRIGRPACISEDTPKSDKTLGGSPKPSNRSPLKPSPLLSDQDGCRNEEKQVLSAGVLATMAREVLTASSKIQSVTSSQPKDPSPHVFPESIPHKEPIFSKKAPVTPTNQTDSRSSSPQTEEIHRKSIPTSLESITSTGQSIQTRLFPNTRSIIDLTIRATRTICDLSKYKDGVPSDIHIRVLQSLQHVQPGASAETTNHNHWSDGSMWVQVLQIGESRKDRGTIQNMLEYIGAWEWYAAQVELAKKTVKTKKNRLVKDRGASSHVMDQIQGRWLSGVGVVTLHEGDSNFLSGSAPATITEGAKRLQRSRIQMQLNRGKMCAKLVKELGLGILFDQNIWNYVKSSMEQLDTLVQSIQSDTRYMKLLRILAPQLEHLVKNGLPDLHVFYKDLKKAKLLSENELSELEGRFALEGDPLPDGQLEAEIDCLIKDVNIKVLDQTTFRRDDTISINDGIEIPCDIFDRLRPGRWLDSWTIYALMQISDKPAFVKHGLSIPLDRRDGFQPIKHPLRAWATKMAKFREEARSPSGNLVPLVFFCPINHKGHHFSLLEINEQEKVIRHYDSMPKVSTELRMTEVVKEQFGDLEFPYEEVPTPQQDDAWSCGIRTVWNFRRLSNNLPIRAGDSVLNPERMMLEVVEGLAACVESGAMTRYIRRRRSDRERRPLT</sequence>
<dbReference type="InterPro" id="IPR003653">
    <property type="entry name" value="Peptidase_C48_C"/>
</dbReference>
<evidence type="ECO:0000313" key="6">
    <source>
        <dbReference type="EMBL" id="KAB8213218.1"/>
    </source>
</evidence>
<dbReference type="GO" id="GO:0008234">
    <property type="term" value="F:cysteine-type peptidase activity"/>
    <property type="evidence" value="ECO:0007669"/>
    <property type="project" value="InterPro"/>
</dbReference>
<dbReference type="SUPFAM" id="SSF54001">
    <property type="entry name" value="Cysteine proteinases"/>
    <property type="match status" value="1"/>
</dbReference>
<accession>A0A5N6E773</accession>